<proteinExistence type="predicted"/>
<evidence type="ECO:0000313" key="1">
    <source>
        <dbReference type="EMBL" id="KIS69481.1"/>
    </source>
</evidence>
<dbReference type="VEuPathDB" id="FungiDB:UMAG_02812"/>
<dbReference type="AlphaFoldDB" id="A0A0D1E0V0"/>
<protein>
    <submittedName>
        <fullName evidence="1">Uncharacterized protein</fullName>
    </submittedName>
</protein>
<reference evidence="1 2" key="1">
    <citation type="journal article" date="2006" name="Nature">
        <title>Insights from the genome of the biotrophic fungal plant pathogen Ustilago maydis.</title>
        <authorList>
            <person name="Kamper J."/>
            <person name="Kahmann R."/>
            <person name="Bolker M."/>
            <person name="Ma L.J."/>
            <person name="Brefort T."/>
            <person name="Saville B.J."/>
            <person name="Banuett F."/>
            <person name="Kronstad J.W."/>
            <person name="Gold S.E."/>
            <person name="Muller O."/>
            <person name="Perlin M.H."/>
            <person name="Wosten H.A."/>
            <person name="de Vries R."/>
            <person name="Ruiz-Herrera J."/>
            <person name="Reynaga-Pena C.G."/>
            <person name="Snetselaar K."/>
            <person name="McCann M."/>
            <person name="Perez-Martin J."/>
            <person name="Feldbrugge M."/>
            <person name="Basse C.W."/>
            <person name="Steinberg G."/>
            <person name="Ibeas J.I."/>
            <person name="Holloman W."/>
            <person name="Guzman P."/>
            <person name="Farman M."/>
            <person name="Stajich J.E."/>
            <person name="Sentandreu R."/>
            <person name="Gonzalez-Prieto J.M."/>
            <person name="Kennell J.C."/>
            <person name="Molina L."/>
            <person name="Schirawski J."/>
            <person name="Mendoza-Mendoza A."/>
            <person name="Greilinger D."/>
            <person name="Munch K."/>
            <person name="Rossel N."/>
            <person name="Scherer M."/>
            <person name="Vranes M."/>
            <person name="Ladendorf O."/>
            <person name="Vincon V."/>
            <person name="Fuchs U."/>
            <person name="Sandrock B."/>
            <person name="Meng S."/>
            <person name="Ho E.C."/>
            <person name="Cahill M.J."/>
            <person name="Boyce K.J."/>
            <person name="Klose J."/>
            <person name="Klosterman S.J."/>
            <person name="Deelstra H.J."/>
            <person name="Ortiz-Castellanos L."/>
            <person name="Li W."/>
            <person name="Sanchez-Alonso P."/>
            <person name="Schreier P.H."/>
            <person name="Hauser-Hahn I."/>
            <person name="Vaupel M."/>
            <person name="Koopmann E."/>
            <person name="Friedrich G."/>
            <person name="Voss H."/>
            <person name="Schluter T."/>
            <person name="Margolis J."/>
            <person name="Platt D."/>
            <person name="Swimmer C."/>
            <person name="Gnirke A."/>
            <person name="Chen F."/>
            <person name="Vysotskaia V."/>
            <person name="Mannhaupt G."/>
            <person name="Guldener U."/>
            <person name="Munsterkotter M."/>
            <person name="Haase D."/>
            <person name="Oesterheld M."/>
            <person name="Mewes H.W."/>
            <person name="Mauceli E.W."/>
            <person name="DeCaprio D."/>
            <person name="Wade C.M."/>
            <person name="Butler J."/>
            <person name="Young S."/>
            <person name="Jaffe D.B."/>
            <person name="Calvo S."/>
            <person name="Nusbaum C."/>
            <person name="Galagan J."/>
            <person name="Birren B.W."/>
        </authorList>
    </citation>
    <scope>NUCLEOTIDE SEQUENCE [LARGE SCALE GENOMIC DNA]</scope>
    <source>
        <strain evidence="2">DSM 14603 / FGSC 9021 / UM521</strain>
    </source>
</reference>
<accession>A0A0D1E0V0</accession>
<dbReference type="GeneID" id="23563469"/>
<dbReference type="KEGG" id="uma:UMAG_02812"/>
<dbReference type="Proteomes" id="UP000000561">
    <property type="component" value="Chromosome 6"/>
</dbReference>
<sequence length="157" mass="17186">MTADSLEKDFLSSRFLRHVQLDLYTPLHGTLCAGGYLRAAINVDEADCDTPKLELSANSVLATLLEFISLSGLVLKIYLDDLPSFQRLPGTDQGDARTLRPTCPKLVKSVEPLSTTSPSFHSVSNSGRLLSDFPARKTSSCKPELTILASPELRNYD</sequence>
<keyword evidence="2" id="KW-1185">Reference proteome</keyword>
<dbReference type="OrthoDB" id="21225at2759"/>
<dbReference type="RefSeq" id="XP_011389159.1">
    <property type="nucleotide sequence ID" value="XM_011390857.1"/>
</dbReference>
<gene>
    <name evidence="1" type="ORF">UMAG_02812</name>
</gene>
<name>A0A0D1E0V0_MYCMD</name>
<organism evidence="1 2">
    <name type="scientific">Mycosarcoma maydis</name>
    <name type="common">Corn smut fungus</name>
    <name type="synonym">Ustilago maydis</name>
    <dbReference type="NCBI Taxonomy" id="5270"/>
    <lineage>
        <taxon>Eukaryota</taxon>
        <taxon>Fungi</taxon>
        <taxon>Dikarya</taxon>
        <taxon>Basidiomycota</taxon>
        <taxon>Ustilaginomycotina</taxon>
        <taxon>Ustilaginomycetes</taxon>
        <taxon>Ustilaginales</taxon>
        <taxon>Ustilaginaceae</taxon>
        <taxon>Mycosarcoma</taxon>
    </lineage>
</organism>
<dbReference type="InParanoid" id="A0A0D1E0V0"/>
<evidence type="ECO:0000313" key="2">
    <source>
        <dbReference type="Proteomes" id="UP000000561"/>
    </source>
</evidence>
<dbReference type="EMBL" id="CM003145">
    <property type="protein sequence ID" value="KIS69481.1"/>
    <property type="molecule type" value="Genomic_DNA"/>
</dbReference>